<dbReference type="InterPro" id="IPR049554">
    <property type="entry name" value="DNMT3_ADD_PHD"/>
</dbReference>
<keyword evidence="5" id="KW-0539">Nucleus</keyword>
<reference evidence="8" key="1">
    <citation type="journal article" date="2020" name="bioRxiv">
        <title>Chromosome-level reference genome of the European wasp spider Argiope bruennichi: a resource for studies on range expansion and evolutionary adaptation.</title>
        <authorList>
            <person name="Sheffer M.M."/>
            <person name="Hoppe A."/>
            <person name="Krehenwinkel H."/>
            <person name="Uhl G."/>
            <person name="Kuss A.W."/>
            <person name="Jensen L."/>
            <person name="Jensen C."/>
            <person name="Gillespie R.G."/>
            <person name="Hoff K.J."/>
            <person name="Prost S."/>
        </authorList>
    </citation>
    <scope>NUCLEOTIDE SEQUENCE</scope>
</reference>
<dbReference type="InterPro" id="IPR000313">
    <property type="entry name" value="PWWP_dom"/>
</dbReference>
<protein>
    <submittedName>
        <fullName evidence="8">DNA (Cytosine-5)-methyltransferase 3A like protein</fullName>
    </submittedName>
</protein>
<dbReference type="InterPro" id="IPR040552">
    <property type="entry name" value="DNMT3_ADD_GATA1-like"/>
</dbReference>
<dbReference type="EMBL" id="JABXBU010000011">
    <property type="protein sequence ID" value="KAF8790601.1"/>
    <property type="molecule type" value="Genomic_DNA"/>
</dbReference>
<dbReference type="PROSITE" id="PS50812">
    <property type="entry name" value="PWWP"/>
    <property type="match status" value="1"/>
</dbReference>
<dbReference type="Pfam" id="PF00855">
    <property type="entry name" value="PWWP"/>
    <property type="match status" value="1"/>
</dbReference>
<evidence type="ECO:0000259" key="6">
    <source>
        <dbReference type="PROSITE" id="PS50812"/>
    </source>
</evidence>
<organism evidence="8 9">
    <name type="scientific">Argiope bruennichi</name>
    <name type="common">Wasp spider</name>
    <name type="synonym">Aranea bruennichi</name>
    <dbReference type="NCBI Taxonomy" id="94029"/>
    <lineage>
        <taxon>Eukaryota</taxon>
        <taxon>Metazoa</taxon>
        <taxon>Ecdysozoa</taxon>
        <taxon>Arthropoda</taxon>
        <taxon>Chelicerata</taxon>
        <taxon>Arachnida</taxon>
        <taxon>Araneae</taxon>
        <taxon>Araneomorphae</taxon>
        <taxon>Entelegynae</taxon>
        <taxon>Araneoidea</taxon>
        <taxon>Araneidae</taxon>
        <taxon>Argiope</taxon>
    </lineage>
</organism>
<evidence type="ECO:0000313" key="9">
    <source>
        <dbReference type="Proteomes" id="UP000807504"/>
    </source>
</evidence>
<comment type="subcellular location">
    <subcellularLocation>
        <location evidence="1">Nucleus</location>
    </subcellularLocation>
</comment>
<dbReference type="SMART" id="SM00293">
    <property type="entry name" value="PWWP"/>
    <property type="match status" value="1"/>
</dbReference>
<keyword evidence="9" id="KW-1185">Reference proteome</keyword>
<name>A0A8T0FHX3_ARGBR</name>
<dbReference type="PROSITE" id="PS51533">
    <property type="entry name" value="ADD"/>
    <property type="match status" value="1"/>
</dbReference>
<keyword evidence="2" id="KW-0479">Metal-binding</keyword>
<dbReference type="CDD" id="cd11725">
    <property type="entry name" value="ADDz_Dnmt3"/>
    <property type="match status" value="1"/>
</dbReference>
<dbReference type="SUPFAM" id="SSF57903">
    <property type="entry name" value="FYVE/PHD zinc finger"/>
    <property type="match status" value="1"/>
</dbReference>
<dbReference type="AlphaFoldDB" id="A0A8T0FHX3"/>
<keyword evidence="3" id="KW-0863">Zinc-finger</keyword>
<evidence type="ECO:0000313" key="8">
    <source>
        <dbReference type="EMBL" id="KAF8790601.1"/>
    </source>
</evidence>
<dbReference type="CDD" id="cd05835">
    <property type="entry name" value="PWWP_DNMT3"/>
    <property type="match status" value="1"/>
</dbReference>
<evidence type="ECO:0000256" key="4">
    <source>
        <dbReference type="ARBA" id="ARBA00022833"/>
    </source>
</evidence>
<gene>
    <name evidence="8" type="ORF">HNY73_005597</name>
</gene>
<dbReference type="InterPro" id="IPR013083">
    <property type="entry name" value="Znf_RING/FYVE/PHD"/>
</dbReference>
<dbReference type="Pfam" id="PF17980">
    <property type="entry name" value="ADD_DNMT3"/>
    <property type="match status" value="1"/>
</dbReference>
<dbReference type="GO" id="GO:0010468">
    <property type="term" value="P:regulation of gene expression"/>
    <property type="evidence" value="ECO:0007669"/>
    <property type="project" value="UniProtKB-ARBA"/>
</dbReference>
<evidence type="ECO:0000256" key="5">
    <source>
        <dbReference type="ARBA" id="ARBA00023242"/>
    </source>
</evidence>
<proteinExistence type="predicted"/>
<evidence type="ECO:0000259" key="7">
    <source>
        <dbReference type="PROSITE" id="PS51533"/>
    </source>
</evidence>
<dbReference type="GO" id="GO:0008270">
    <property type="term" value="F:zinc ion binding"/>
    <property type="evidence" value="ECO:0007669"/>
    <property type="project" value="UniProtKB-KW"/>
</dbReference>
<dbReference type="InterPro" id="IPR025766">
    <property type="entry name" value="ADD"/>
</dbReference>
<dbReference type="InterPro" id="IPR011011">
    <property type="entry name" value="Znf_FYVE_PHD"/>
</dbReference>
<keyword evidence="4" id="KW-0862">Zinc</keyword>
<evidence type="ECO:0000256" key="2">
    <source>
        <dbReference type="ARBA" id="ARBA00022723"/>
    </source>
</evidence>
<comment type="caution">
    <text evidence="8">The sequence shown here is derived from an EMBL/GenBank/DDBJ whole genome shotgun (WGS) entry which is preliminary data.</text>
</comment>
<evidence type="ECO:0000256" key="3">
    <source>
        <dbReference type="ARBA" id="ARBA00022771"/>
    </source>
</evidence>
<dbReference type="Proteomes" id="UP000807504">
    <property type="component" value="Unassembled WGS sequence"/>
</dbReference>
<feature type="domain" description="PWWP" evidence="6">
    <location>
        <begin position="20"/>
        <end position="78"/>
    </location>
</feature>
<dbReference type="SMART" id="SM00249">
    <property type="entry name" value="PHD"/>
    <property type="match status" value="1"/>
</dbReference>
<dbReference type="InterPro" id="IPR050390">
    <property type="entry name" value="C5-Methyltransferase"/>
</dbReference>
<dbReference type="PANTHER" id="PTHR23068">
    <property type="entry name" value="DNA CYTOSINE-5- -METHYLTRANSFERASE 3-RELATED"/>
    <property type="match status" value="1"/>
</dbReference>
<dbReference type="Pfam" id="PF21255">
    <property type="entry name" value="DNMT3_ADD_GATA1-like"/>
    <property type="match status" value="1"/>
</dbReference>
<feature type="domain" description="PHD-type" evidence="7">
    <location>
        <begin position="180"/>
        <end position="314"/>
    </location>
</feature>
<reference evidence="8" key="2">
    <citation type="submission" date="2020-06" db="EMBL/GenBank/DDBJ databases">
        <authorList>
            <person name="Sheffer M."/>
        </authorList>
    </citation>
    <scope>NUCLEOTIDE SEQUENCE</scope>
</reference>
<evidence type="ECO:0000256" key="1">
    <source>
        <dbReference type="ARBA" id="ARBA00004123"/>
    </source>
</evidence>
<dbReference type="SUPFAM" id="SSF63748">
    <property type="entry name" value="Tudor/PWWP/MBT"/>
    <property type="match status" value="1"/>
</dbReference>
<accession>A0A8T0FHX3</accession>
<dbReference type="PANTHER" id="PTHR23068:SF25">
    <property type="entry name" value="DNA (CYTOSINE-5)-METHYLTRANSFERASE DRM2"/>
    <property type="match status" value="1"/>
</dbReference>
<dbReference type="GO" id="GO:0005634">
    <property type="term" value="C:nucleus"/>
    <property type="evidence" value="ECO:0007669"/>
    <property type="project" value="UniProtKB-SubCell"/>
</dbReference>
<dbReference type="InterPro" id="IPR001965">
    <property type="entry name" value="Znf_PHD"/>
</dbReference>
<dbReference type="Gene3D" id="3.30.40.10">
    <property type="entry name" value="Zinc/RING finger domain, C3HC4 (zinc finger)"/>
    <property type="match status" value="1"/>
</dbReference>
<sequence>MSNKKTEKDIRFQQELKTSVGTIVWGKLGSYHWWPAIIINSSDCGQPEAKFGNLWLFWFGDHKISEVSRKKIVEFTSHFSRMFVGISGKKLQKAVFEALEILAARCNYNFENVEALISWAKEEFKGSDTALISSTDMPPFVLKHLEYLQNPSSKAFEGDDAVRESDSAEKIFNSSIPLKNIREGLLKIQDICIACYKSEIELVADHPLFEGSLCFECKVRLQENMYVYGNDGKSVCCIICAKPGSLILCDNKNCHRSFCIHCITLLLGPDEKKKIVETDPWYCFFCSCNNGCGLLQIKSDWEDRIMDFFQPSKIHVQELPVQNFVPKSPIRVLSLFDGIGTGKKNFMHINFLLPITFTHSMKIS</sequence>
<dbReference type="Gene3D" id="2.30.30.140">
    <property type="match status" value="1"/>
</dbReference>